<dbReference type="InterPro" id="IPR032423">
    <property type="entry name" value="AAA_assoc_2"/>
</dbReference>
<dbReference type="FunFam" id="1.10.8.60:FF:000029">
    <property type="entry name" value="Replication-associated recombination protein A"/>
    <property type="match status" value="1"/>
</dbReference>
<organism evidence="9">
    <name type="scientific">uncultured bacterium 9F08</name>
    <dbReference type="NCBI Taxonomy" id="697051"/>
    <lineage>
        <taxon>Bacteria</taxon>
        <taxon>environmental samples</taxon>
    </lineage>
</organism>
<evidence type="ECO:0000256" key="1">
    <source>
        <dbReference type="ARBA" id="ARBA00002393"/>
    </source>
</evidence>
<dbReference type="InterPro" id="IPR021886">
    <property type="entry name" value="MgsA_C"/>
</dbReference>
<sequence length="449" mass="49686">MSDLFGNPEAEQNETLRPLADRMRPRTPAEFFGQQHLLGEGKPLRQAIDSGNLHSMIFWGPPGTGKTTLARMIAGHGEAQFITISAVLSGVKEIRAAVEQARQARQRGQATVLFVDEVHRFNKSQQDAFLPHIEDGTFTFIGATTENPSFELNNALLSRARVYVLKSLDSAEIETILQQALTDPERGLGRRPLVLADTLRRRIAEAADGDARRALNLLEIAADLAEPGEGVEIIAEETLNEVLSGGVRRFDKGGEAFYDQISALHKSVRGSDPDATLYWFARMIDGGVDPLYVARRVVRMASEDIGNADPRGLQLALNAWDVQERLGSPEGELAIAQALVYLACAPKSNAVYMGFNNAMAEVRAGSSYEVPVHLRNAPTKLMKELGYGRAYRYAHDEPEAYAAGESYFPEEMTQRHFYQPVPRGLELKIREKLAHLRELDRAYGQKSKG</sequence>
<evidence type="ECO:0000256" key="7">
    <source>
        <dbReference type="SAM" id="MobiDB-lite"/>
    </source>
</evidence>
<dbReference type="GO" id="GO:0000731">
    <property type="term" value="P:DNA synthesis involved in DNA repair"/>
    <property type="evidence" value="ECO:0007669"/>
    <property type="project" value="TreeGrafter"/>
</dbReference>
<dbReference type="InterPro" id="IPR008921">
    <property type="entry name" value="DNA_pol3_clamp-load_cplx_C"/>
</dbReference>
<proteinExistence type="inferred from homology"/>
<dbReference type="SUPFAM" id="SSF52540">
    <property type="entry name" value="P-loop containing nucleoside triphosphate hydrolases"/>
    <property type="match status" value="1"/>
</dbReference>
<dbReference type="GO" id="GO:0005524">
    <property type="term" value="F:ATP binding"/>
    <property type="evidence" value="ECO:0007669"/>
    <property type="project" value="UniProtKB-KW"/>
</dbReference>
<protein>
    <recommendedName>
        <fullName evidence="3">Replication-associated recombination protein A</fullName>
    </recommendedName>
</protein>
<evidence type="ECO:0000256" key="3">
    <source>
        <dbReference type="ARBA" id="ARBA00020776"/>
    </source>
</evidence>
<dbReference type="GO" id="GO:0016887">
    <property type="term" value="F:ATP hydrolysis activity"/>
    <property type="evidence" value="ECO:0007669"/>
    <property type="project" value="InterPro"/>
</dbReference>
<dbReference type="GO" id="GO:0017116">
    <property type="term" value="F:single-stranded DNA helicase activity"/>
    <property type="evidence" value="ECO:0007669"/>
    <property type="project" value="TreeGrafter"/>
</dbReference>
<dbReference type="FunFam" id="1.10.3710.10:FF:000001">
    <property type="entry name" value="Replication-associated recombination protein A"/>
    <property type="match status" value="1"/>
</dbReference>
<dbReference type="CDD" id="cd18139">
    <property type="entry name" value="HLD_clamp_RarA"/>
    <property type="match status" value="1"/>
</dbReference>
<dbReference type="Gene3D" id="1.10.8.60">
    <property type="match status" value="1"/>
</dbReference>
<evidence type="ECO:0000256" key="5">
    <source>
        <dbReference type="ARBA" id="ARBA00022741"/>
    </source>
</evidence>
<dbReference type="InterPro" id="IPR027417">
    <property type="entry name" value="P-loop_NTPase"/>
</dbReference>
<reference evidence="9" key="1">
    <citation type="submission" date="2009-11" db="EMBL/GenBank/DDBJ databases">
        <authorList>
            <person name="Rhee S.-K."/>
            <person name="Park S.-J."/>
        </authorList>
    </citation>
    <scope>NUCLEOTIDE SEQUENCE</scope>
</reference>
<comment type="similarity">
    <text evidence="2">Belongs to the AAA ATPase family. RarA/MGS1/WRNIP1 subfamily.</text>
</comment>
<dbReference type="InterPro" id="IPR003593">
    <property type="entry name" value="AAA+_ATPase"/>
</dbReference>
<dbReference type="FunFam" id="1.20.272.10:FF:000001">
    <property type="entry name" value="Putative AAA family ATPase"/>
    <property type="match status" value="1"/>
</dbReference>
<evidence type="ECO:0000313" key="9">
    <source>
        <dbReference type="EMBL" id="ADB12547.1"/>
    </source>
</evidence>
<dbReference type="PANTHER" id="PTHR13779">
    <property type="entry name" value="WERNER HELICASE-INTERACTING PROTEIN 1 FAMILY MEMBER"/>
    <property type="match status" value="1"/>
</dbReference>
<dbReference type="InterPro" id="IPR003959">
    <property type="entry name" value="ATPase_AAA_core"/>
</dbReference>
<evidence type="ECO:0000259" key="8">
    <source>
        <dbReference type="SMART" id="SM00382"/>
    </source>
</evidence>
<keyword evidence="5" id="KW-0547">Nucleotide-binding</keyword>
<dbReference type="GO" id="GO:0003677">
    <property type="term" value="F:DNA binding"/>
    <property type="evidence" value="ECO:0007669"/>
    <property type="project" value="InterPro"/>
</dbReference>
<reference evidence="9" key="2">
    <citation type="journal article" date="2010" name="J. Microbiol.">
        <title>Metagenomic assessment of a sulfur-oxidizing enrichment culture derived from marine sediment.</title>
        <authorList>
            <person name="Jung M.Y."/>
            <person name="Pham V."/>
            <person name="Park S.J."/>
            <person name="Kim S.J."/>
            <person name="Chae J.C."/>
            <person name="Roh Y."/>
            <person name="Rhee S.K."/>
        </authorList>
    </citation>
    <scope>NUCLEOTIDE SEQUENCE</scope>
</reference>
<evidence type="ECO:0000256" key="4">
    <source>
        <dbReference type="ARBA" id="ARBA00022705"/>
    </source>
</evidence>
<dbReference type="Pfam" id="PF12002">
    <property type="entry name" value="MgsA_C"/>
    <property type="match status" value="1"/>
</dbReference>
<dbReference type="GO" id="GO:0008047">
    <property type="term" value="F:enzyme activator activity"/>
    <property type="evidence" value="ECO:0007669"/>
    <property type="project" value="TreeGrafter"/>
</dbReference>
<evidence type="ECO:0000256" key="6">
    <source>
        <dbReference type="ARBA" id="ARBA00022840"/>
    </source>
</evidence>
<dbReference type="CDD" id="cd00009">
    <property type="entry name" value="AAA"/>
    <property type="match status" value="1"/>
</dbReference>
<dbReference type="GO" id="GO:0006261">
    <property type="term" value="P:DNA-templated DNA replication"/>
    <property type="evidence" value="ECO:0007669"/>
    <property type="project" value="TreeGrafter"/>
</dbReference>
<dbReference type="SMART" id="SM00382">
    <property type="entry name" value="AAA"/>
    <property type="match status" value="1"/>
</dbReference>
<dbReference type="EMBL" id="GU177851">
    <property type="protein sequence ID" value="ADB12547.1"/>
    <property type="molecule type" value="Genomic_DNA"/>
</dbReference>
<dbReference type="Gene3D" id="1.20.272.10">
    <property type="match status" value="1"/>
</dbReference>
<name>D2XIT8_9BACT</name>
<dbReference type="Gene3D" id="3.40.50.300">
    <property type="entry name" value="P-loop containing nucleotide triphosphate hydrolases"/>
    <property type="match status" value="1"/>
</dbReference>
<evidence type="ECO:0000256" key="2">
    <source>
        <dbReference type="ARBA" id="ARBA00008959"/>
    </source>
</evidence>
<accession>D2XIT8</accession>
<comment type="function">
    <text evidence="1">DNA-dependent ATPase that plays important roles in cellular responses to stalled DNA replication processes.</text>
</comment>
<feature type="domain" description="AAA+ ATPase" evidence="8">
    <location>
        <begin position="52"/>
        <end position="168"/>
    </location>
</feature>
<dbReference type="Pfam" id="PF16193">
    <property type="entry name" value="AAA_assoc_2"/>
    <property type="match status" value="1"/>
</dbReference>
<keyword evidence="4" id="KW-0235">DNA replication</keyword>
<keyword evidence="6" id="KW-0067">ATP-binding</keyword>
<dbReference type="FunFam" id="3.40.50.300:FF:000137">
    <property type="entry name" value="Replication-associated recombination protein A"/>
    <property type="match status" value="1"/>
</dbReference>
<feature type="region of interest" description="Disordered" evidence="7">
    <location>
        <begin position="1"/>
        <end position="23"/>
    </location>
</feature>
<dbReference type="InterPro" id="IPR051314">
    <property type="entry name" value="AAA_ATPase_RarA/MGS1/WRNIP1"/>
</dbReference>
<dbReference type="AlphaFoldDB" id="D2XIT8"/>
<dbReference type="Pfam" id="PF00004">
    <property type="entry name" value="AAA"/>
    <property type="match status" value="1"/>
</dbReference>
<dbReference type="SUPFAM" id="SSF48019">
    <property type="entry name" value="post-AAA+ oligomerization domain-like"/>
    <property type="match status" value="1"/>
</dbReference>
<dbReference type="PANTHER" id="PTHR13779:SF7">
    <property type="entry name" value="ATPASE WRNIP1"/>
    <property type="match status" value="1"/>
</dbReference>
<dbReference type="Gene3D" id="1.10.3710.10">
    <property type="entry name" value="DNA polymerase III clamp loader subunits, C-terminal domain"/>
    <property type="match status" value="1"/>
</dbReference>